<dbReference type="EMBL" id="ABVQ01000037">
    <property type="protein sequence ID" value="EEC56174.1"/>
    <property type="molecule type" value="Genomic_DNA"/>
</dbReference>
<organism evidence="1 2">
    <name type="scientific">[Bacteroides] pectinophilus ATCC 43243</name>
    <dbReference type="NCBI Taxonomy" id="483218"/>
    <lineage>
        <taxon>Bacteria</taxon>
        <taxon>Bacillati</taxon>
        <taxon>Bacillota</taxon>
        <taxon>Clostridia</taxon>
        <taxon>Eubacteriales</taxon>
    </lineage>
</organism>
<dbReference type="AlphaFoldDB" id="B7AVD3"/>
<accession>B7AVD3</accession>
<dbReference type="Proteomes" id="UP000003136">
    <property type="component" value="Unassembled WGS sequence"/>
</dbReference>
<proteinExistence type="predicted"/>
<dbReference type="HOGENOM" id="CLU_3247408_0_0_9"/>
<evidence type="ECO:0000313" key="2">
    <source>
        <dbReference type="Proteomes" id="UP000003136"/>
    </source>
</evidence>
<protein>
    <submittedName>
        <fullName evidence="1">Uncharacterized protein</fullName>
    </submittedName>
</protein>
<comment type="caution">
    <text evidence="1">The sequence shown here is derived from an EMBL/GenBank/DDBJ whole genome shotgun (WGS) entry which is preliminary data.</text>
</comment>
<reference evidence="1 2" key="1">
    <citation type="submission" date="2008-11" db="EMBL/GenBank/DDBJ databases">
        <title>Draft genome sequence of Bacteroides pectinophilus (ATCC 43243).</title>
        <authorList>
            <person name="Sudarsanam P."/>
            <person name="Ley R."/>
            <person name="Guruge J."/>
            <person name="Turnbaugh P.J."/>
            <person name="Mahowald M."/>
            <person name="Liep D."/>
            <person name="Gordon J."/>
        </authorList>
    </citation>
    <scope>NUCLEOTIDE SEQUENCE [LARGE SCALE GENOMIC DNA]</scope>
    <source>
        <strain evidence="1 2">ATCC 43243</strain>
    </source>
</reference>
<name>B7AVD3_9FIRM</name>
<keyword evidence="2" id="KW-1185">Reference proteome</keyword>
<sequence>MKGNPMSDAIKKALGNLEEIVPTGADGSYYQGQELAEKSVRK</sequence>
<gene>
    <name evidence="1" type="ORF">BACPEC_02681</name>
</gene>
<reference evidence="1 2" key="2">
    <citation type="submission" date="2008-11" db="EMBL/GenBank/DDBJ databases">
        <authorList>
            <person name="Fulton L."/>
            <person name="Clifton S."/>
            <person name="Fulton B."/>
            <person name="Xu J."/>
            <person name="Minx P."/>
            <person name="Pepin K.H."/>
            <person name="Johnson M."/>
            <person name="Bhonagiri V."/>
            <person name="Nash W.E."/>
            <person name="Mardis E.R."/>
            <person name="Wilson R.K."/>
        </authorList>
    </citation>
    <scope>NUCLEOTIDE SEQUENCE [LARGE SCALE GENOMIC DNA]</scope>
    <source>
        <strain evidence="1 2">ATCC 43243</strain>
    </source>
</reference>
<evidence type="ECO:0000313" key="1">
    <source>
        <dbReference type="EMBL" id="EEC56174.1"/>
    </source>
</evidence>